<sequence length="862" mass="95013">MRISIVCACLLLQASFSFAQVSEHFDYQDINEANSWKGTDTAWQIDNGRLRSHLQRQSSSFHIATPSSLARNAIWEWWLQLDFNTSSLNYVDVFLTADSANLQGAGLSGYFVRIGNTKDEVCLYRKDGTASPVLLIDGRDGITNHTSTKLKVRVIRKDDEWELWTDERADGTAYTREGTATDGRYDTSHFMGFVVRQSTASFFGRHYFDDVLVTPIVTDTISPVLQSSYLRDSRTLTLCFSEPLDNAILSQPAHFRLSVAGNTPDSIWADSSQPSCLHIHFRDAFPNGDSCRLLIDGIRDPSGNVMEPVTVAFLYYTSSGYDVLIHEFLPRALPSAGLLPSRFVELKNNSPYALQLKNWRLGNSSREALLPQYLLPPGGLVVICDKGNTDLFPADISILGISSFPAPGDSDIITLRNDSGTLVHAVAYDRSWYNNPVKERGGWSLEMIDTNWPCAGSSNWKPSTAPQGGTPGRPNRVTGAGAMPPPVSLVKAFPPDTMTLHLSFNGIMDSLTVTEPAHFEFTPPLAMARITAHPPLYNNISVHLTAPLLPDTVYTVVVSGLKDCTGQEVTAASDVAFARIGTADSFDIVINEILYDPASGVPEFIEIYNRSRKAVDLSHLYLARRKEDGQLDAPATLGDQPLLLLSGGYAAFTTAPEALCAYYDCLQPATIYKINLPPLINGEGTIVLLNESGQILDELHYSDKMHLALADNTRGVSLERLQADRETQDKYNWHSAAAAAKYATPGYRNSQRLPVVELQGDLTVQPAVFSPDNDGLDDFAVVRYNFPGPGYIINVTIFDAEGRPVRYLEKNTLLPASGYMTWDGRGESNRGLVSGIYIIFAEAFNAEGEVRHWKLPIVLGKR</sequence>
<dbReference type="Gene3D" id="2.60.40.4070">
    <property type="match status" value="1"/>
</dbReference>
<dbReference type="Gene3D" id="2.60.40.1220">
    <property type="match status" value="2"/>
</dbReference>
<evidence type="ECO:0000259" key="4">
    <source>
        <dbReference type="PROSITE" id="PS51841"/>
    </source>
</evidence>
<dbReference type="InterPro" id="IPR036415">
    <property type="entry name" value="Lamin_tail_dom_sf"/>
</dbReference>
<dbReference type="InterPro" id="IPR001322">
    <property type="entry name" value="Lamin_tail_dom"/>
</dbReference>
<feature type="chain" id="PRO_5011746860" evidence="3">
    <location>
        <begin position="20"/>
        <end position="862"/>
    </location>
</feature>
<dbReference type="Proteomes" id="UP000199045">
    <property type="component" value="Unassembled WGS sequence"/>
</dbReference>
<feature type="domain" description="LTD" evidence="4">
    <location>
        <begin position="573"/>
        <end position="703"/>
    </location>
</feature>
<organism evidence="5 6">
    <name type="scientific">Chitinophaga filiformis</name>
    <name type="common">Myxococcus filiformis</name>
    <name type="synonym">Flexibacter filiformis</name>
    <dbReference type="NCBI Taxonomy" id="104663"/>
    <lineage>
        <taxon>Bacteria</taxon>
        <taxon>Pseudomonadati</taxon>
        <taxon>Bacteroidota</taxon>
        <taxon>Chitinophagia</taxon>
        <taxon>Chitinophagales</taxon>
        <taxon>Chitinophagaceae</taxon>
        <taxon>Chitinophaga</taxon>
    </lineage>
</organism>
<evidence type="ECO:0000256" key="1">
    <source>
        <dbReference type="ARBA" id="ARBA00022729"/>
    </source>
</evidence>
<dbReference type="STRING" id="104663.SAMN04488121_1011006"/>
<evidence type="ECO:0000256" key="2">
    <source>
        <dbReference type="SAM" id="MobiDB-lite"/>
    </source>
</evidence>
<feature type="region of interest" description="Disordered" evidence="2">
    <location>
        <begin position="459"/>
        <end position="481"/>
    </location>
</feature>
<evidence type="ECO:0000313" key="5">
    <source>
        <dbReference type="EMBL" id="SDF17002.1"/>
    </source>
</evidence>
<accession>A0A1G7IW90</accession>
<dbReference type="AlphaFoldDB" id="A0A1G7IW90"/>
<dbReference type="RefSeq" id="WP_176842170.1">
    <property type="nucleotide sequence ID" value="NZ_FNBN01000001.1"/>
</dbReference>
<dbReference type="EMBL" id="FNBN01000001">
    <property type="protein sequence ID" value="SDF17002.1"/>
    <property type="molecule type" value="Genomic_DNA"/>
</dbReference>
<protein>
    <submittedName>
        <fullName evidence="5">Lamin Tail Domain</fullName>
    </submittedName>
</protein>
<gene>
    <name evidence="5" type="ORF">SAMN04488121_1011006</name>
</gene>
<dbReference type="InterPro" id="IPR014755">
    <property type="entry name" value="Cu-Rt/internalin_Ig-like"/>
</dbReference>
<name>A0A1G7IW90_CHIFI</name>
<keyword evidence="1 3" id="KW-0732">Signal</keyword>
<feature type="domain" description="LTD" evidence="4">
    <location>
        <begin position="308"/>
        <end position="430"/>
    </location>
</feature>
<evidence type="ECO:0000256" key="3">
    <source>
        <dbReference type="SAM" id="SignalP"/>
    </source>
</evidence>
<dbReference type="SUPFAM" id="SSF74853">
    <property type="entry name" value="Lamin A/C globular tail domain"/>
    <property type="match status" value="2"/>
</dbReference>
<dbReference type="PROSITE" id="PS51841">
    <property type="entry name" value="LTD"/>
    <property type="match status" value="2"/>
</dbReference>
<evidence type="ECO:0000313" key="6">
    <source>
        <dbReference type="Proteomes" id="UP000199045"/>
    </source>
</evidence>
<proteinExistence type="predicted"/>
<reference evidence="5 6" key="1">
    <citation type="submission" date="2016-10" db="EMBL/GenBank/DDBJ databases">
        <authorList>
            <person name="de Groot N.N."/>
        </authorList>
    </citation>
    <scope>NUCLEOTIDE SEQUENCE [LARGE SCALE GENOMIC DNA]</scope>
    <source>
        <strain evidence="5 6">DSM 527</strain>
    </source>
</reference>
<dbReference type="Pfam" id="PF00932">
    <property type="entry name" value="LTD"/>
    <property type="match status" value="2"/>
</dbReference>
<feature type="signal peptide" evidence="3">
    <location>
        <begin position="1"/>
        <end position="19"/>
    </location>
</feature>